<proteinExistence type="predicted"/>
<dbReference type="PANTHER" id="PTHR35043:SF8">
    <property type="entry name" value="DUF4220 DOMAIN-CONTAINING PROTEIN"/>
    <property type="match status" value="1"/>
</dbReference>
<dbReference type="Proteomes" id="UP000800092">
    <property type="component" value="Unassembled WGS sequence"/>
</dbReference>
<gene>
    <name evidence="2" type="ORF">EV356DRAFT_535048</name>
</gene>
<feature type="transmembrane region" description="Helical" evidence="1">
    <location>
        <begin position="382"/>
        <end position="402"/>
    </location>
</feature>
<organism evidence="2 3">
    <name type="scientific">Viridothelium virens</name>
    <name type="common">Speckled blister lichen</name>
    <name type="synonym">Trypethelium virens</name>
    <dbReference type="NCBI Taxonomy" id="1048519"/>
    <lineage>
        <taxon>Eukaryota</taxon>
        <taxon>Fungi</taxon>
        <taxon>Dikarya</taxon>
        <taxon>Ascomycota</taxon>
        <taxon>Pezizomycotina</taxon>
        <taxon>Dothideomycetes</taxon>
        <taxon>Dothideomycetes incertae sedis</taxon>
        <taxon>Trypetheliales</taxon>
        <taxon>Trypetheliaceae</taxon>
        <taxon>Viridothelium</taxon>
    </lineage>
</organism>
<keyword evidence="3" id="KW-1185">Reference proteome</keyword>
<feature type="transmembrane region" description="Helical" evidence="1">
    <location>
        <begin position="264"/>
        <end position="289"/>
    </location>
</feature>
<keyword evidence="1" id="KW-0812">Transmembrane</keyword>
<evidence type="ECO:0000313" key="2">
    <source>
        <dbReference type="EMBL" id="KAF2231874.1"/>
    </source>
</evidence>
<keyword evidence="1" id="KW-0472">Membrane</keyword>
<reference evidence="2" key="1">
    <citation type="journal article" date="2020" name="Stud. Mycol.">
        <title>101 Dothideomycetes genomes: a test case for predicting lifestyles and emergence of pathogens.</title>
        <authorList>
            <person name="Haridas S."/>
            <person name="Albert R."/>
            <person name="Binder M."/>
            <person name="Bloem J."/>
            <person name="Labutti K."/>
            <person name="Salamov A."/>
            <person name="Andreopoulos B."/>
            <person name="Baker S."/>
            <person name="Barry K."/>
            <person name="Bills G."/>
            <person name="Bluhm B."/>
            <person name="Cannon C."/>
            <person name="Castanera R."/>
            <person name="Culley D."/>
            <person name="Daum C."/>
            <person name="Ezra D."/>
            <person name="Gonzalez J."/>
            <person name="Henrissat B."/>
            <person name="Kuo A."/>
            <person name="Liang C."/>
            <person name="Lipzen A."/>
            <person name="Lutzoni F."/>
            <person name="Magnuson J."/>
            <person name="Mondo S."/>
            <person name="Nolan M."/>
            <person name="Ohm R."/>
            <person name="Pangilinan J."/>
            <person name="Park H.-J."/>
            <person name="Ramirez L."/>
            <person name="Alfaro M."/>
            <person name="Sun H."/>
            <person name="Tritt A."/>
            <person name="Yoshinaga Y."/>
            <person name="Zwiers L.-H."/>
            <person name="Turgeon B."/>
            <person name="Goodwin S."/>
            <person name="Spatafora J."/>
            <person name="Crous P."/>
            <person name="Grigoriev I."/>
        </authorList>
    </citation>
    <scope>NUCLEOTIDE SEQUENCE</scope>
    <source>
        <strain evidence="2">Tuck. ex Michener</strain>
    </source>
</reference>
<dbReference type="AlphaFoldDB" id="A0A6A6H1C5"/>
<keyword evidence="1" id="KW-1133">Transmembrane helix</keyword>
<protein>
    <submittedName>
        <fullName evidence="2">Uncharacterized protein</fullName>
    </submittedName>
</protein>
<dbReference type="PANTHER" id="PTHR35043">
    <property type="entry name" value="TRANSCRIPTION FACTOR DOMAIN-CONTAINING PROTEIN"/>
    <property type="match status" value="1"/>
</dbReference>
<name>A0A6A6H1C5_VIRVR</name>
<dbReference type="OrthoDB" id="9451547at2759"/>
<accession>A0A6A6H1C5</accession>
<dbReference type="EMBL" id="ML991821">
    <property type="protein sequence ID" value="KAF2231874.1"/>
    <property type="molecule type" value="Genomic_DNA"/>
</dbReference>
<evidence type="ECO:0000256" key="1">
    <source>
        <dbReference type="SAM" id="Phobius"/>
    </source>
</evidence>
<feature type="transmembrane region" description="Helical" evidence="1">
    <location>
        <begin position="301"/>
        <end position="325"/>
    </location>
</feature>
<sequence length="435" mass="49825">MALNSTRKSLQGWTSSPNSRGTFDILWPCLATIFLSTWSALCLNVPEPFDTKWTHFKRKIWTTFISAMGPEFLVGTALGEWESAHFSVARFKELRQDNKWTLKHAFFADMGGYMLQTSDDVKFFLNAKHIIWLLEHGAISTAQFEERILLDSKTIDDRNKSDIFTRVFAVSQALWFCVNIIARGAQGLAVTTLEVTTVGIIVDKEDAHARTRPHSRTPLEFASREVWSFSLSYHYLMNILKAIRPQLWQRKMEKSFGRRSDTDVLPVTGAAFVTGWLSTAAFISTYFIAWNFHFPTPIERLLWRLTSGMLVAMLLVGPFYFNMLYGERGIKRMQEKVRKYRKALEDAGPPGEKSKWKDRLVYKLRSFAMKIMNNSPGNDPSLDVSLFFVFVAVPSLATYALLRAYVWVEDLIACRALPADAYKTVNWSAFIPHFG</sequence>
<evidence type="ECO:0000313" key="3">
    <source>
        <dbReference type="Proteomes" id="UP000800092"/>
    </source>
</evidence>